<feature type="region of interest" description="Disordered" evidence="1">
    <location>
        <begin position="356"/>
        <end position="416"/>
    </location>
</feature>
<evidence type="ECO:0000259" key="3">
    <source>
        <dbReference type="PROSITE" id="PS51406"/>
    </source>
</evidence>
<feature type="region of interest" description="Disordered" evidence="1">
    <location>
        <begin position="89"/>
        <end position="152"/>
    </location>
</feature>
<accession>A0A813QRN4</accession>
<dbReference type="Proteomes" id="UP000663845">
    <property type="component" value="Unassembled WGS sequence"/>
</dbReference>
<dbReference type="InterPro" id="IPR036056">
    <property type="entry name" value="Fibrinogen-like_C"/>
</dbReference>
<protein>
    <recommendedName>
        <fullName evidence="3">Fibrinogen C-terminal domain-containing protein</fullName>
    </recommendedName>
</protein>
<dbReference type="Pfam" id="PF00147">
    <property type="entry name" value="Fibrinogen_C"/>
    <property type="match status" value="2"/>
</dbReference>
<reference evidence="4" key="1">
    <citation type="submission" date="2021-02" db="EMBL/GenBank/DDBJ databases">
        <authorList>
            <person name="Nowell W R."/>
        </authorList>
    </citation>
    <scope>NUCLEOTIDE SEQUENCE</scope>
</reference>
<dbReference type="AlphaFoldDB" id="A0A813QRN4"/>
<feature type="signal peptide" evidence="2">
    <location>
        <begin position="1"/>
        <end position="19"/>
    </location>
</feature>
<dbReference type="PROSITE" id="PS51406">
    <property type="entry name" value="FIBRINOGEN_C_2"/>
    <property type="match status" value="2"/>
</dbReference>
<dbReference type="InterPro" id="IPR050373">
    <property type="entry name" value="Fibrinogen_C-term_domain"/>
</dbReference>
<evidence type="ECO:0000256" key="1">
    <source>
        <dbReference type="SAM" id="MobiDB-lite"/>
    </source>
</evidence>
<feature type="domain" description="Fibrinogen C-terminal" evidence="3">
    <location>
        <begin position="165"/>
        <end position="295"/>
    </location>
</feature>
<dbReference type="CDD" id="cd00087">
    <property type="entry name" value="FReD"/>
    <property type="match status" value="1"/>
</dbReference>
<evidence type="ECO:0000313" key="4">
    <source>
        <dbReference type="EMBL" id="CAF0771035.1"/>
    </source>
</evidence>
<dbReference type="GO" id="GO:0005615">
    <property type="term" value="C:extracellular space"/>
    <property type="evidence" value="ECO:0007669"/>
    <property type="project" value="TreeGrafter"/>
</dbReference>
<evidence type="ECO:0000313" key="5">
    <source>
        <dbReference type="Proteomes" id="UP000663845"/>
    </source>
</evidence>
<sequence length="661" mass="73291">MSVFSLLFSFYLIIYYANTAPASNENGSNNGLSANGKVNDEPLCKMDEGRIEIPLNGRIRLGTNPCKVCTCTLTGFACEDQCETIPGSTSIGAPGEIGTTTTSGSTSPSPGQIMISPSFPPSPMPNANGNTPASSTPSTSINRNSNTEDSTTNYANGACTRLGACGREYAYADCSEVYASGKRTTGIYEIWPRTSPKPFRVLCDMDTDGGGWTVIQHRGDYYPQTNFYQTWSTYKRGFGDLTRDFYLGNEKIYLIGEQDEYRIHFDLEDFNNQTRFAEYEWFFITNEQTKYTLNVDNGLAANGKVNDEPMCKMDEGRIEIPLNGRIRLGTNPCKVCTCTLTGFACEDQCETIPGSTSIGAQGEIGTTTTSGSTSPTPGQIMISPSFPPSPMPNTNGNTPASSTPSTSINRNSNNEDLPTNYAGGACTRLGACGREYAYADCSEVYASGKRTTGIYEIWPRTSPKPFRVLCDMDTDGGGWTVIQHRGDYYPQTNFYQTWSTYKRGFGDLTRDFYLGNEKIYLIGEQDEYRIHFDLEDFNNQTRFAEYEWFFITNEQTKYTLNVGDYVKTSNAGDSFSHARGMRFTTRDQDNDVSSTKQCAENFFSGWWHKDCTVVNLNGLYIRGNDTSATGIFWSGWLGGNYSLKSCSIKIRPNTFSSDMFL</sequence>
<dbReference type="PANTHER" id="PTHR19143">
    <property type="entry name" value="FIBRINOGEN/TENASCIN/ANGIOPOEITIN"/>
    <property type="match status" value="1"/>
</dbReference>
<gene>
    <name evidence="4" type="ORF">JYZ213_LOCUS3621</name>
</gene>
<proteinExistence type="predicted"/>
<dbReference type="SMART" id="SM00186">
    <property type="entry name" value="FBG"/>
    <property type="match status" value="2"/>
</dbReference>
<organism evidence="4 5">
    <name type="scientific">Adineta steineri</name>
    <dbReference type="NCBI Taxonomy" id="433720"/>
    <lineage>
        <taxon>Eukaryota</taxon>
        <taxon>Metazoa</taxon>
        <taxon>Spiralia</taxon>
        <taxon>Gnathifera</taxon>
        <taxon>Rotifera</taxon>
        <taxon>Eurotatoria</taxon>
        <taxon>Bdelloidea</taxon>
        <taxon>Adinetida</taxon>
        <taxon>Adinetidae</taxon>
        <taxon>Adineta</taxon>
    </lineage>
</organism>
<feature type="compositionally biased region" description="Polar residues" evidence="1">
    <location>
        <begin position="127"/>
        <end position="152"/>
    </location>
</feature>
<dbReference type="NCBIfam" id="NF040941">
    <property type="entry name" value="GGGWT_bact"/>
    <property type="match status" value="2"/>
</dbReference>
<name>A0A813QRN4_9BILA</name>
<dbReference type="SUPFAM" id="SSF56496">
    <property type="entry name" value="Fibrinogen C-terminal domain-like"/>
    <property type="match status" value="2"/>
</dbReference>
<feature type="compositionally biased region" description="Low complexity" evidence="1">
    <location>
        <begin position="365"/>
        <end position="384"/>
    </location>
</feature>
<feature type="chain" id="PRO_5032555836" description="Fibrinogen C-terminal domain-containing protein" evidence="2">
    <location>
        <begin position="20"/>
        <end position="661"/>
    </location>
</feature>
<keyword evidence="2" id="KW-0732">Signal</keyword>
<dbReference type="InterPro" id="IPR014716">
    <property type="entry name" value="Fibrinogen_a/b/g_C_1"/>
</dbReference>
<evidence type="ECO:0000256" key="2">
    <source>
        <dbReference type="SAM" id="SignalP"/>
    </source>
</evidence>
<feature type="compositionally biased region" description="Polar residues" evidence="1">
    <location>
        <begin position="393"/>
        <end position="416"/>
    </location>
</feature>
<feature type="domain" description="Fibrinogen C-terminal" evidence="3">
    <location>
        <begin position="432"/>
        <end position="654"/>
    </location>
</feature>
<feature type="compositionally biased region" description="Low complexity" evidence="1">
    <location>
        <begin position="98"/>
        <end position="117"/>
    </location>
</feature>
<dbReference type="EMBL" id="CAJNOG010000019">
    <property type="protein sequence ID" value="CAF0771035.1"/>
    <property type="molecule type" value="Genomic_DNA"/>
</dbReference>
<comment type="caution">
    <text evidence="4">The sequence shown here is derived from an EMBL/GenBank/DDBJ whole genome shotgun (WGS) entry which is preliminary data.</text>
</comment>
<dbReference type="Gene3D" id="3.90.215.10">
    <property type="entry name" value="Gamma Fibrinogen, chain A, domain 1"/>
    <property type="match status" value="2"/>
</dbReference>
<dbReference type="InterPro" id="IPR002181">
    <property type="entry name" value="Fibrinogen_a/b/g_C_dom"/>
</dbReference>